<dbReference type="Gene3D" id="1.20.1050.60">
    <property type="entry name" value="alpha-1,2-mannosidase"/>
    <property type="match status" value="1"/>
</dbReference>
<dbReference type="InterPro" id="IPR012939">
    <property type="entry name" value="Glyco_hydro_92"/>
</dbReference>
<evidence type="ECO:0000313" key="4">
    <source>
        <dbReference type="EMBL" id="EPS33123.1"/>
    </source>
</evidence>
<evidence type="ECO:0000256" key="1">
    <source>
        <dbReference type="SAM" id="SignalP"/>
    </source>
</evidence>
<feature type="domain" description="Glycosyl hydrolase family 92 N-terminal" evidence="3">
    <location>
        <begin position="38"/>
        <end position="274"/>
    </location>
</feature>
<organism evidence="4 5">
    <name type="scientific">Penicillium oxalicum (strain 114-2 / CGMCC 5302)</name>
    <name type="common">Penicillium decumbens</name>
    <dbReference type="NCBI Taxonomy" id="933388"/>
    <lineage>
        <taxon>Eukaryota</taxon>
        <taxon>Fungi</taxon>
        <taxon>Dikarya</taxon>
        <taxon>Ascomycota</taxon>
        <taxon>Pezizomycotina</taxon>
        <taxon>Eurotiomycetes</taxon>
        <taxon>Eurotiomycetidae</taxon>
        <taxon>Eurotiales</taxon>
        <taxon>Aspergillaceae</taxon>
        <taxon>Penicillium</taxon>
    </lineage>
</organism>
<dbReference type="PhylomeDB" id="S8B2R2"/>
<dbReference type="InterPro" id="IPR008928">
    <property type="entry name" value="6-hairpin_glycosidase_sf"/>
</dbReference>
<reference evidence="4 5" key="1">
    <citation type="journal article" date="2013" name="PLoS ONE">
        <title>Genomic and secretomic analyses reveal unique features of the lignocellulolytic enzyme system of Penicillium decumbens.</title>
        <authorList>
            <person name="Liu G."/>
            <person name="Zhang L."/>
            <person name="Wei X."/>
            <person name="Zou G."/>
            <person name="Qin Y."/>
            <person name="Ma L."/>
            <person name="Li J."/>
            <person name="Zheng H."/>
            <person name="Wang S."/>
            <person name="Wang C."/>
            <person name="Xun L."/>
            <person name="Zhao G.-P."/>
            <person name="Zhou Z."/>
            <person name="Qu Y."/>
        </authorList>
    </citation>
    <scope>NUCLEOTIDE SEQUENCE [LARGE SCALE GENOMIC DNA]</scope>
    <source>
        <strain evidence="5">114-2 / CGMCC 5302</strain>
    </source>
</reference>
<dbReference type="HOGENOM" id="CLU_003690_4_1_1"/>
<dbReference type="PANTHER" id="PTHR12143">
    <property type="entry name" value="PEPTIDE N-GLYCANASE PNGASE -RELATED"/>
    <property type="match status" value="1"/>
</dbReference>
<dbReference type="GO" id="GO:0030246">
    <property type="term" value="F:carbohydrate binding"/>
    <property type="evidence" value="ECO:0007669"/>
    <property type="project" value="InterPro"/>
</dbReference>
<dbReference type="OrthoDB" id="449263at2759"/>
<dbReference type="GO" id="GO:0006516">
    <property type="term" value="P:glycoprotein catabolic process"/>
    <property type="evidence" value="ECO:0007669"/>
    <property type="project" value="TreeGrafter"/>
</dbReference>
<dbReference type="GO" id="GO:0000224">
    <property type="term" value="F:peptide-N4-(N-acetyl-beta-glucosaminyl)asparagine amidase activity"/>
    <property type="evidence" value="ECO:0007669"/>
    <property type="project" value="TreeGrafter"/>
</dbReference>
<dbReference type="InterPro" id="IPR050883">
    <property type="entry name" value="PNGase"/>
</dbReference>
<dbReference type="Gene3D" id="1.20.1610.10">
    <property type="entry name" value="alpha-1,2-mannosidases domains"/>
    <property type="match status" value="1"/>
</dbReference>
<sequence length="780" mass="86292">MQFQILCPRNAWAAAFYGSWALTASAASTGQSDILNHVNPLIGTANGGMVKAVADTIGENQAGFAFDTQYVTGFSHMHDSGTGGSPSLGNFPIFPQPYCPNDDINQCKWQLNDRAVAWKKDSVKARPGYFSISLENGVQAEMTTTNRSALYRFTFDGASSQSLSPVILVDLIDLPQSRTSGTADVDRTTGRLTGNGTFNPSFGIGSYDLHFCIDFKGAELRETGTWTKNRAGTAPNTVSMLADGTNTPSSLSAGTFARFHSPANNSILARAGVSFISVHQACANAERELPNFDFEETRSAAEDAWREKLNVVTVDASGVSDDFQEIFWSGAYRSLISPQDYTGENPLWDSDEPYYDSYYCIWDSFRSIHPLLTMVDPLSQSRMLRSLIDIYRHEGYLPDCRMSLCKGFTQGGSNADVLMADAYLKKVQGIDWDTAYEAVVKDAEVEPANWNVEGRGGLHSWKSLGYIPTDDFDPYGVGTHTRSISRTVEYAYDDFCIAEMAKGLGKQADYEKYTNRSRNWAHMFKADQTSSLNGSDTTFTGFLQPRYMNGTWGYQDPIFCSPLLNFTSCYLNPDGHETYEGSSWLYTFYAPHDMGALIHALGGAENFTSRLEYLHQSGLLYVGDEQAFLTVFQFHYGGRPALSAKYSHFYIPSQFNTTVAGIAGNDDSGAMGSFVMLSMMGLWPVPGQDVYLITPPYFKEVSITNPLTGKTATIRNENFDPSYKAIFIQDARLDGKKWTNNWLTHAFFIEGGVLELTLGSTESGWGTRKEDLPPSLSHYQ</sequence>
<keyword evidence="5" id="KW-1185">Reference proteome</keyword>
<dbReference type="FunFam" id="3.30.2080.10:FF:000001">
    <property type="entry name" value="Alpha-1,2-mannosidase subfamily"/>
    <property type="match status" value="1"/>
</dbReference>
<dbReference type="STRING" id="933388.S8B2R2"/>
<dbReference type="Pfam" id="PF07971">
    <property type="entry name" value="Glyco_hydro_92"/>
    <property type="match status" value="1"/>
</dbReference>
<accession>S8B2R2</accession>
<evidence type="ECO:0000313" key="5">
    <source>
        <dbReference type="Proteomes" id="UP000019376"/>
    </source>
</evidence>
<dbReference type="FunFam" id="1.20.1610.10:FF:000002">
    <property type="entry name" value="Alpha-1,2-mannosidase family protein"/>
    <property type="match status" value="1"/>
</dbReference>
<dbReference type="InterPro" id="IPR005887">
    <property type="entry name" value="GH92_a_mannosidase_put"/>
</dbReference>
<dbReference type="FunFam" id="2.70.98.10:FF:000010">
    <property type="entry name" value="Alpha-1,2-mannosidase family protein"/>
    <property type="match status" value="1"/>
</dbReference>
<dbReference type="GO" id="GO:0005634">
    <property type="term" value="C:nucleus"/>
    <property type="evidence" value="ECO:0007669"/>
    <property type="project" value="TreeGrafter"/>
</dbReference>
<name>S8B2R2_PENO1</name>
<feature type="signal peptide" evidence="1">
    <location>
        <begin position="1"/>
        <end position="26"/>
    </location>
</feature>
<dbReference type="GO" id="GO:0005829">
    <property type="term" value="C:cytosol"/>
    <property type="evidence" value="ECO:0007669"/>
    <property type="project" value="TreeGrafter"/>
</dbReference>
<dbReference type="InterPro" id="IPR014718">
    <property type="entry name" value="GH-type_carb-bd"/>
</dbReference>
<dbReference type="InterPro" id="IPR041371">
    <property type="entry name" value="GH92_N"/>
</dbReference>
<dbReference type="Proteomes" id="UP000019376">
    <property type="component" value="Unassembled WGS sequence"/>
</dbReference>
<dbReference type="Gene3D" id="3.30.2080.10">
    <property type="entry name" value="GH92 mannosidase domain"/>
    <property type="match status" value="1"/>
</dbReference>
<dbReference type="PANTHER" id="PTHR12143:SF42">
    <property type="entry name" value="PUTATIVE SUBFAMILY (AFU_ORTHOLOGUE AFUA_6G13760)-RELATED"/>
    <property type="match status" value="1"/>
</dbReference>
<gene>
    <name evidence="4" type="ORF">PDE_08085</name>
</gene>
<dbReference type="AlphaFoldDB" id="S8B2R2"/>
<proteinExistence type="predicted"/>
<dbReference type="EMBL" id="KB644415">
    <property type="protein sequence ID" value="EPS33123.1"/>
    <property type="molecule type" value="Genomic_DNA"/>
</dbReference>
<dbReference type="SUPFAM" id="SSF48208">
    <property type="entry name" value="Six-hairpin glycosidases"/>
    <property type="match status" value="1"/>
</dbReference>
<feature type="domain" description="Glycosyl hydrolase family 92" evidence="2">
    <location>
        <begin position="280"/>
        <end position="759"/>
    </location>
</feature>
<dbReference type="NCBIfam" id="TIGR01180">
    <property type="entry name" value="aman2_put"/>
    <property type="match status" value="1"/>
</dbReference>
<evidence type="ECO:0000259" key="3">
    <source>
        <dbReference type="Pfam" id="PF17678"/>
    </source>
</evidence>
<dbReference type="FunFam" id="1.20.1050.60:FF:000002">
    <property type="entry name" value="Glycosyl hydrolase family 92"/>
    <property type="match status" value="1"/>
</dbReference>
<keyword evidence="1" id="KW-0732">Signal</keyword>
<dbReference type="Gene3D" id="2.70.98.10">
    <property type="match status" value="1"/>
</dbReference>
<protein>
    <submittedName>
        <fullName evidence="4">Putative alpha-mannosidase</fullName>
    </submittedName>
</protein>
<evidence type="ECO:0000259" key="2">
    <source>
        <dbReference type="Pfam" id="PF07971"/>
    </source>
</evidence>
<dbReference type="eggNOG" id="ENOG502QR5Q">
    <property type="taxonomic scope" value="Eukaryota"/>
</dbReference>
<dbReference type="Pfam" id="PF17678">
    <property type="entry name" value="Glyco_hydro_92N"/>
    <property type="match status" value="1"/>
</dbReference>
<feature type="chain" id="PRO_5004548159" evidence="1">
    <location>
        <begin position="27"/>
        <end position="780"/>
    </location>
</feature>
<dbReference type="GO" id="GO:0005975">
    <property type="term" value="P:carbohydrate metabolic process"/>
    <property type="evidence" value="ECO:0007669"/>
    <property type="project" value="InterPro"/>
</dbReference>